<evidence type="ECO:0000313" key="4">
    <source>
        <dbReference type="Proteomes" id="UP001162164"/>
    </source>
</evidence>
<dbReference type="Proteomes" id="UP001162164">
    <property type="component" value="Unassembled WGS sequence"/>
</dbReference>
<evidence type="ECO:0000256" key="1">
    <source>
        <dbReference type="SAM" id="MobiDB-lite"/>
    </source>
</evidence>
<name>A0ABQ9J8V3_9CUCU</name>
<feature type="non-terminal residue" evidence="3">
    <location>
        <position position="157"/>
    </location>
</feature>
<feature type="domain" description="PWWP" evidence="2">
    <location>
        <begin position="58"/>
        <end position="109"/>
    </location>
</feature>
<evidence type="ECO:0000313" key="3">
    <source>
        <dbReference type="EMBL" id="KAJ8974367.1"/>
    </source>
</evidence>
<dbReference type="SUPFAM" id="SSF63748">
    <property type="entry name" value="Tudor/PWWP/MBT"/>
    <property type="match status" value="1"/>
</dbReference>
<evidence type="ECO:0000259" key="2">
    <source>
        <dbReference type="PROSITE" id="PS50812"/>
    </source>
</evidence>
<feature type="region of interest" description="Disordered" evidence="1">
    <location>
        <begin position="114"/>
        <end position="157"/>
    </location>
</feature>
<organism evidence="3 4">
    <name type="scientific">Molorchus minor</name>
    <dbReference type="NCBI Taxonomy" id="1323400"/>
    <lineage>
        <taxon>Eukaryota</taxon>
        <taxon>Metazoa</taxon>
        <taxon>Ecdysozoa</taxon>
        <taxon>Arthropoda</taxon>
        <taxon>Hexapoda</taxon>
        <taxon>Insecta</taxon>
        <taxon>Pterygota</taxon>
        <taxon>Neoptera</taxon>
        <taxon>Endopterygota</taxon>
        <taxon>Coleoptera</taxon>
        <taxon>Polyphaga</taxon>
        <taxon>Cucujiformia</taxon>
        <taxon>Chrysomeloidea</taxon>
        <taxon>Cerambycidae</taxon>
        <taxon>Lamiinae</taxon>
        <taxon>Monochamini</taxon>
        <taxon>Molorchus</taxon>
    </lineage>
</organism>
<protein>
    <recommendedName>
        <fullName evidence="2">PWWP domain-containing protein</fullName>
    </recommendedName>
</protein>
<feature type="compositionally biased region" description="Basic residues" evidence="1">
    <location>
        <begin position="115"/>
        <end position="124"/>
    </location>
</feature>
<accession>A0ABQ9J8V3</accession>
<gene>
    <name evidence="3" type="ORF">NQ317_002967</name>
</gene>
<reference evidence="3" key="1">
    <citation type="journal article" date="2023" name="Insect Mol. Biol.">
        <title>Genome sequencing provides insights into the evolution of gene families encoding plant cell wall-degrading enzymes in longhorned beetles.</title>
        <authorList>
            <person name="Shin N.R."/>
            <person name="Okamura Y."/>
            <person name="Kirsch R."/>
            <person name="Pauchet Y."/>
        </authorList>
    </citation>
    <scope>NUCLEOTIDE SEQUENCE</scope>
    <source>
        <strain evidence="3">MMC_N1</strain>
    </source>
</reference>
<dbReference type="InterPro" id="IPR000313">
    <property type="entry name" value="PWWP_dom"/>
</dbReference>
<dbReference type="PROSITE" id="PS50812">
    <property type="entry name" value="PWWP"/>
    <property type="match status" value="1"/>
</dbReference>
<dbReference type="PANTHER" id="PTHR16112:SF16">
    <property type="entry name" value="SIX-BANDED, ISOFORM H"/>
    <property type="match status" value="1"/>
</dbReference>
<keyword evidence="4" id="KW-1185">Reference proteome</keyword>
<sequence length="157" mass="17988">MKSQEAVVSSRNYEKVLQHKRKSSDTLIVMETHHMQTSLFDDDEENKKGNEKVREFIVGDLVWGPAKGCPAWPGKIVETHDDTVSVKWFGSEKCISKIECSSLQTLSEGLDLHHQARKKNRTSRKLSSQLEKAIQEAMTELDKESEDEPKTPKRTYK</sequence>
<dbReference type="Gene3D" id="2.30.30.140">
    <property type="match status" value="1"/>
</dbReference>
<dbReference type="EMBL" id="JAPWTJ010001009">
    <property type="protein sequence ID" value="KAJ8974367.1"/>
    <property type="molecule type" value="Genomic_DNA"/>
</dbReference>
<dbReference type="PANTHER" id="PTHR16112">
    <property type="entry name" value="METHYL-CPG BINDING PROTEIN, DROSOPHILA"/>
    <property type="match status" value="1"/>
</dbReference>
<proteinExistence type="predicted"/>
<dbReference type="Pfam" id="PF00855">
    <property type="entry name" value="PWWP"/>
    <property type="match status" value="1"/>
</dbReference>
<comment type="caution">
    <text evidence="3">The sequence shown here is derived from an EMBL/GenBank/DDBJ whole genome shotgun (WGS) entry which is preliminary data.</text>
</comment>